<dbReference type="OrthoDB" id="2318961at2759"/>
<evidence type="ECO:0000259" key="2">
    <source>
        <dbReference type="PROSITE" id="PS51886"/>
    </source>
</evidence>
<sequence>MTQTFSNIEKLSEDFQKLFESEENYSDFQIICESKEKEEETRIFKCHKSILSARSDYFKSLFRSRMKEYQKGEMVLQETSGKILLNILLYFYTGKIEITLENAVEILLFSSKYLIEELTSLSSKFVMENCQLETVVDLLKISESINVHDLSRFCYQFILDHFEDFIKTPFFEELEENHLIQILSYDEIKTNEFDIFQAVVNWGKRKSNIYPSQSMSEKQLKYLKQGLSNLISKIRFIDFSKEEFNLAWKTDLIPKQISRNIFQYQMISSLNVDQGNQFIHKYQKARENRKSLIFSSRLRFQSSIIQEKEHIHKLREWIVDKEFFLQMKLGFSAKKNGWQAKDFHNLTDNKGKTLVIIKTIDNFIFGGYTSVGWTTNPDRLSVKNPFNQAAGWISDPHAFLFSLKNPAQKPPQKFPIRKNEQEYAIYYDDSESGPWFGRDCGLKKDLHEGFSTFGFKYSLPEGMTANSLESTNFLAGNQYWKVEEVESYFLPFQKN</sequence>
<dbReference type="InterPro" id="IPR011705">
    <property type="entry name" value="BACK"/>
</dbReference>
<protein>
    <submittedName>
        <fullName evidence="3">Pep-cterm sorting domain-containing protein</fullName>
    </submittedName>
</protein>
<gene>
    <name evidence="3" type="ORF">M0811_07993</name>
</gene>
<evidence type="ECO:0000313" key="4">
    <source>
        <dbReference type="Proteomes" id="UP001149090"/>
    </source>
</evidence>
<dbReference type="EMBL" id="JAPDFW010000069">
    <property type="protein sequence ID" value="KAJ5074638.1"/>
    <property type="molecule type" value="Genomic_DNA"/>
</dbReference>
<dbReference type="PROSITE" id="PS51886">
    <property type="entry name" value="TLDC"/>
    <property type="match status" value="1"/>
</dbReference>
<dbReference type="CDD" id="cd14733">
    <property type="entry name" value="BACK"/>
    <property type="match status" value="1"/>
</dbReference>
<reference evidence="3" key="1">
    <citation type="submission" date="2022-10" db="EMBL/GenBank/DDBJ databases">
        <title>Novel sulphate-reducing endosymbionts in the free-living metamonad Anaeramoeba.</title>
        <authorList>
            <person name="Jerlstrom-Hultqvist J."/>
            <person name="Cepicka I."/>
            <person name="Gallot-Lavallee L."/>
            <person name="Salas-Leiva D."/>
            <person name="Curtis B.A."/>
            <person name="Zahonova K."/>
            <person name="Pipaliya S."/>
            <person name="Dacks J."/>
            <person name="Roger A.J."/>
        </authorList>
    </citation>
    <scope>NUCLEOTIDE SEQUENCE</scope>
    <source>
        <strain evidence="3">BMAN</strain>
    </source>
</reference>
<comment type="caution">
    <text evidence="3">The sequence shown here is derived from an EMBL/GenBank/DDBJ whole genome shotgun (WGS) entry which is preliminary data.</text>
</comment>
<dbReference type="InterPro" id="IPR011333">
    <property type="entry name" value="SKP1/BTB/POZ_sf"/>
</dbReference>
<evidence type="ECO:0000259" key="1">
    <source>
        <dbReference type="PROSITE" id="PS50097"/>
    </source>
</evidence>
<dbReference type="SMART" id="SM00225">
    <property type="entry name" value="BTB"/>
    <property type="match status" value="1"/>
</dbReference>
<dbReference type="PROSITE" id="PS50097">
    <property type="entry name" value="BTB"/>
    <property type="match status" value="1"/>
</dbReference>
<evidence type="ECO:0000313" key="3">
    <source>
        <dbReference type="EMBL" id="KAJ5074638.1"/>
    </source>
</evidence>
<proteinExistence type="predicted"/>
<dbReference type="PANTHER" id="PTHR24410">
    <property type="entry name" value="HL07962P-RELATED"/>
    <property type="match status" value="1"/>
</dbReference>
<dbReference type="SMART" id="SM00875">
    <property type="entry name" value="BACK"/>
    <property type="match status" value="1"/>
</dbReference>
<dbReference type="PANTHER" id="PTHR24410:SF23">
    <property type="entry name" value="BTB DOMAIN-CONTAINING PROTEIN-RELATED"/>
    <property type="match status" value="1"/>
</dbReference>
<dbReference type="SUPFAM" id="SSF54695">
    <property type="entry name" value="POZ domain"/>
    <property type="match status" value="1"/>
</dbReference>
<accession>A0A9Q0RCK0</accession>
<dbReference type="InterPro" id="IPR006571">
    <property type="entry name" value="TLDc_dom"/>
</dbReference>
<dbReference type="Gene3D" id="1.25.40.420">
    <property type="match status" value="1"/>
</dbReference>
<dbReference type="Pfam" id="PF07534">
    <property type="entry name" value="TLD"/>
    <property type="match status" value="1"/>
</dbReference>
<feature type="domain" description="TLDc" evidence="2">
    <location>
        <begin position="304"/>
        <end position="483"/>
    </location>
</feature>
<dbReference type="Proteomes" id="UP001149090">
    <property type="component" value="Unassembled WGS sequence"/>
</dbReference>
<organism evidence="3 4">
    <name type="scientific">Anaeramoeba ignava</name>
    <name type="common">Anaerobic marine amoeba</name>
    <dbReference type="NCBI Taxonomy" id="1746090"/>
    <lineage>
        <taxon>Eukaryota</taxon>
        <taxon>Metamonada</taxon>
        <taxon>Anaeramoebidae</taxon>
        <taxon>Anaeramoeba</taxon>
    </lineage>
</organism>
<dbReference type="InterPro" id="IPR051481">
    <property type="entry name" value="BTB-POZ/Galectin-3-binding"/>
</dbReference>
<dbReference type="Gene3D" id="3.30.710.10">
    <property type="entry name" value="Potassium Channel Kv1.1, Chain A"/>
    <property type="match status" value="1"/>
</dbReference>
<dbReference type="Pfam" id="PF07707">
    <property type="entry name" value="BACK"/>
    <property type="match status" value="1"/>
</dbReference>
<keyword evidence="4" id="KW-1185">Reference proteome</keyword>
<dbReference type="AlphaFoldDB" id="A0A9Q0RCK0"/>
<dbReference type="Pfam" id="PF00651">
    <property type="entry name" value="BTB"/>
    <property type="match status" value="1"/>
</dbReference>
<name>A0A9Q0RCK0_ANAIG</name>
<dbReference type="InterPro" id="IPR000210">
    <property type="entry name" value="BTB/POZ_dom"/>
</dbReference>
<dbReference type="CDD" id="cd18186">
    <property type="entry name" value="BTB_POZ_ZBTB_KLHL-like"/>
    <property type="match status" value="1"/>
</dbReference>
<feature type="domain" description="BTB" evidence="1">
    <location>
        <begin position="26"/>
        <end position="100"/>
    </location>
</feature>